<dbReference type="EMBL" id="LRBP01000017">
    <property type="protein sequence ID" value="OII72941.1"/>
    <property type="molecule type" value="Genomic_DNA"/>
</dbReference>
<evidence type="ECO:0000313" key="3">
    <source>
        <dbReference type="Proteomes" id="UP000186176"/>
    </source>
</evidence>
<evidence type="ECO:0000259" key="1">
    <source>
        <dbReference type="PROSITE" id="PS51746"/>
    </source>
</evidence>
<dbReference type="CDD" id="cd00143">
    <property type="entry name" value="PP2Cc"/>
    <property type="match status" value="1"/>
</dbReference>
<keyword evidence="3" id="KW-1185">Reference proteome</keyword>
<dbReference type="GeneID" id="39978963"/>
<dbReference type="Pfam" id="PF00481">
    <property type="entry name" value="PP2C"/>
    <property type="match status" value="1"/>
</dbReference>
<dbReference type="OrthoDB" id="343114at2759"/>
<dbReference type="VEuPathDB" id="CryptoDB:cubi_02172"/>
<dbReference type="Proteomes" id="UP000186176">
    <property type="component" value="Unassembled WGS sequence"/>
</dbReference>
<comment type="caution">
    <text evidence="2">The sequence shown here is derived from an EMBL/GenBank/DDBJ whole genome shotgun (WGS) entry which is preliminary data.</text>
</comment>
<dbReference type="SUPFAM" id="SSF81606">
    <property type="entry name" value="PP2C-like"/>
    <property type="match status" value="1"/>
</dbReference>
<dbReference type="PROSITE" id="PS51746">
    <property type="entry name" value="PPM_2"/>
    <property type="match status" value="1"/>
</dbReference>
<gene>
    <name evidence="2" type="ORF">cubi_02172</name>
</gene>
<dbReference type="Gene3D" id="3.60.40.10">
    <property type="entry name" value="PPM-type phosphatase domain"/>
    <property type="match status" value="1"/>
</dbReference>
<dbReference type="PANTHER" id="PTHR13832:SF827">
    <property type="entry name" value="PROTEIN PHOSPHATASE 1L"/>
    <property type="match status" value="1"/>
</dbReference>
<dbReference type="PANTHER" id="PTHR13832">
    <property type="entry name" value="PROTEIN PHOSPHATASE 2C"/>
    <property type="match status" value="1"/>
</dbReference>
<accession>A0A1J4MJB1</accession>
<sequence>MKFKIFTKSRSNSRIHTPKLIEEGFFDIYKKDLFKNQIITINAVLESDDYDLEEDDYDEEQIYNNNNDSDWEEGSPELWNKSNELKIEECSDNDCIENGLTSEEQSNELINLKCTDKILETRINKEPNIQSKKKEDNHKIECEENGLKNEFSEYKDLLNKMDLGLEADTIKVSKEDEIDQLRNSIFKKLDKLENEVTKIRNQNILSVIDQKLDKSNKEINVQDILSNIGKHFIEGVNNIIETGHSTIFKKYSLELNDIKNIIQEYNKDEMNRIINIIENQPEFEINGNISYETLNNVFQFDTPIKGIGYWFEQGMNNTMDDRWFISKLSSGSFFGILDSYNGDKITSQLENLLVSEFDVNIDNESCLNKYNLAKIFLKTILSIDKKVLTNSTKDSLNVGSGLISCFIFHSKLDNNYVLFSCNLGRCKGFLSRNNEILKFQNEDYHNNMISEMNFIQNENIANSAIGFGFYKPPFKNKFEVDNVPQVISIDLISEYDRFIVIATDSIWQVFQEEELNEMILSILNEIYSKYPTLNKQIISTIISHSIVTESLLRGVTDNQVCMVVLLN</sequence>
<organism evidence="2 3">
    <name type="scientific">Cryptosporidium ubiquitum</name>
    <dbReference type="NCBI Taxonomy" id="857276"/>
    <lineage>
        <taxon>Eukaryota</taxon>
        <taxon>Sar</taxon>
        <taxon>Alveolata</taxon>
        <taxon>Apicomplexa</taxon>
        <taxon>Conoidasida</taxon>
        <taxon>Coccidia</taxon>
        <taxon>Eucoccidiorida</taxon>
        <taxon>Eimeriorina</taxon>
        <taxon>Cryptosporidiidae</taxon>
        <taxon>Cryptosporidium</taxon>
    </lineage>
</organism>
<dbReference type="InterPro" id="IPR036457">
    <property type="entry name" value="PPM-type-like_dom_sf"/>
</dbReference>
<dbReference type="GO" id="GO:0004722">
    <property type="term" value="F:protein serine/threonine phosphatase activity"/>
    <property type="evidence" value="ECO:0007669"/>
    <property type="project" value="InterPro"/>
</dbReference>
<dbReference type="RefSeq" id="XP_028874305.1">
    <property type="nucleotide sequence ID" value="XM_029019184.1"/>
</dbReference>
<evidence type="ECO:0000313" key="2">
    <source>
        <dbReference type="EMBL" id="OII72941.1"/>
    </source>
</evidence>
<dbReference type="SMART" id="SM00332">
    <property type="entry name" value="PP2Cc"/>
    <property type="match status" value="1"/>
</dbReference>
<dbReference type="InterPro" id="IPR015655">
    <property type="entry name" value="PP2C"/>
</dbReference>
<protein>
    <submittedName>
        <fullName evidence="2">PP2C like protein phosphatase</fullName>
    </submittedName>
</protein>
<reference evidence="2 3" key="1">
    <citation type="submission" date="2016-10" db="EMBL/GenBank/DDBJ databases">
        <title>Reductive evolution of mitochondrial metabolism and differential evolution of invasion-related proteins in Cryptosporidium.</title>
        <authorList>
            <person name="Liu S."/>
            <person name="Roellig D.M."/>
            <person name="Guo Y."/>
            <person name="Li N."/>
            <person name="Frace M.A."/>
            <person name="Tang K."/>
            <person name="Zhang L."/>
            <person name="Feng Y."/>
            <person name="Xiao L."/>
        </authorList>
    </citation>
    <scope>NUCLEOTIDE SEQUENCE [LARGE SCALE GENOMIC DNA]</scope>
    <source>
        <strain evidence="2">39726</strain>
    </source>
</reference>
<dbReference type="AlphaFoldDB" id="A0A1J4MJB1"/>
<name>A0A1J4MJB1_9CRYT</name>
<feature type="domain" description="PPM-type phosphatase" evidence="1">
    <location>
        <begin position="306"/>
        <end position="566"/>
    </location>
</feature>
<dbReference type="InterPro" id="IPR001932">
    <property type="entry name" value="PPM-type_phosphatase-like_dom"/>
</dbReference>
<proteinExistence type="predicted"/>